<name>A0A0G2HQF2_9PEZI</name>
<gene>
    <name evidence="1" type="ORF">UCDDA912_g09669</name>
</gene>
<proteinExistence type="predicted"/>
<keyword evidence="2" id="KW-1185">Reference proteome</keyword>
<dbReference type="EMBL" id="LCUC01000490">
    <property type="protein sequence ID" value="KKY30400.1"/>
    <property type="molecule type" value="Genomic_DNA"/>
</dbReference>
<reference evidence="1 2" key="2">
    <citation type="submission" date="2015-05" db="EMBL/GenBank/DDBJ databases">
        <authorList>
            <person name="Morales-Cruz A."/>
            <person name="Amrine K.C."/>
            <person name="Cantu D."/>
        </authorList>
    </citation>
    <scope>NUCLEOTIDE SEQUENCE [LARGE SCALE GENOMIC DNA]</scope>
    <source>
        <strain evidence="1">DA912</strain>
    </source>
</reference>
<dbReference type="AlphaFoldDB" id="A0A0G2HQF2"/>
<sequence>MGLRELLRIHPGVGKHDLPAYNFFNWFLASQKQTIEFRKTESTIDAQVIDAWVEVFLLLTDFCMICSIKKFQRLIENLGKADKAYNTWHLFRDVGCKSLTIEVLRRKFMQQSLPEDPGPRPAPGTRSRLRDAIRDGTEKFGTNFAGGYSYGH</sequence>
<evidence type="ECO:0000313" key="1">
    <source>
        <dbReference type="EMBL" id="KKY30400.1"/>
    </source>
</evidence>
<evidence type="ECO:0000313" key="2">
    <source>
        <dbReference type="Proteomes" id="UP000034680"/>
    </source>
</evidence>
<comment type="caution">
    <text evidence="1">The sequence shown here is derived from an EMBL/GenBank/DDBJ whole genome shotgun (WGS) entry which is preliminary data.</text>
</comment>
<dbReference type="OrthoDB" id="412402at2759"/>
<reference evidence="1 2" key="1">
    <citation type="submission" date="2015-05" db="EMBL/GenBank/DDBJ databases">
        <title>Distinctive expansion of gene families associated with plant cell wall degradation and secondary metabolism in the genomes of grapevine trunk pathogens.</title>
        <authorList>
            <person name="Lawrence D.P."/>
            <person name="Travadon R."/>
            <person name="Rolshausen P.E."/>
            <person name="Baumgartner K."/>
        </authorList>
    </citation>
    <scope>NUCLEOTIDE SEQUENCE [LARGE SCALE GENOMIC DNA]</scope>
    <source>
        <strain evidence="1">DA912</strain>
    </source>
</reference>
<accession>A0A0G2HQF2</accession>
<protein>
    <submittedName>
        <fullName evidence="1">Uncharacterized protein</fullName>
    </submittedName>
</protein>
<dbReference type="Proteomes" id="UP000034680">
    <property type="component" value="Unassembled WGS sequence"/>
</dbReference>
<organism evidence="1 2">
    <name type="scientific">Diaporthe ampelina</name>
    <dbReference type="NCBI Taxonomy" id="1214573"/>
    <lineage>
        <taxon>Eukaryota</taxon>
        <taxon>Fungi</taxon>
        <taxon>Dikarya</taxon>
        <taxon>Ascomycota</taxon>
        <taxon>Pezizomycotina</taxon>
        <taxon>Sordariomycetes</taxon>
        <taxon>Sordariomycetidae</taxon>
        <taxon>Diaporthales</taxon>
        <taxon>Diaporthaceae</taxon>
        <taxon>Diaporthe</taxon>
    </lineage>
</organism>